<keyword evidence="2" id="KW-1185">Reference proteome</keyword>
<name>A0A2Z6ZWN0_9LAMI</name>
<sequence length="98" mass="10925">MRATRALASSSAIAALLIGRDLRALSRMAGVHSARGAPPRRALAVQLEADDVAPLRAWWPVAAAPRRCYWLRKMLRHGREVAGLMRARCRWSAAFCRF</sequence>
<dbReference type="Proteomes" id="UP000250235">
    <property type="component" value="Unassembled WGS sequence"/>
</dbReference>
<accession>A0A2Z6ZWN0</accession>
<evidence type="ECO:0000313" key="1">
    <source>
        <dbReference type="EMBL" id="KZV13647.1"/>
    </source>
</evidence>
<gene>
    <name evidence="1" type="ORF">F511_45191</name>
</gene>
<protein>
    <submittedName>
        <fullName evidence="1">Uncharacterized protein</fullName>
    </submittedName>
</protein>
<dbReference type="AlphaFoldDB" id="A0A2Z6ZWN0"/>
<evidence type="ECO:0000313" key="2">
    <source>
        <dbReference type="Proteomes" id="UP000250235"/>
    </source>
</evidence>
<proteinExistence type="predicted"/>
<dbReference type="EMBL" id="KV031232">
    <property type="protein sequence ID" value="KZV13647.1"/>
    <property type="molecule type" value="Genomic_DNA"/>
</dbReference>
<organism evidence="1 2">
    <name type="scientific">Dorcoceras hygrometricum</name>
    <dbReference type="NCBI Taxonomy" id="472368"/>
    <lineage>
        <taxon>Eukaryota</taxon>
        <taxon>Viridiplantae</taxon>
        <taxon>Streptophyta</taxon>
        <taxon>Embryophyta</taxon>
        <taxon>Tracheophyta</taxon>
        <taxon>Spermatophyta</taxon>
        <taxon>Magnoliopsida</taxon>
        <taxon>eudicotyledons</taxon>
        <taxon>Gunneridae</taxon>
        <taxon>Pentapetalae</taxon>
        <taxon>asterids</taxon>
        <taxon>lamiids</taxon>
        <taxon>Lamiales</taxon>
        <taxon>Gesneriaceae</taxon>
        <taxon>Didymocarpoideae</taxon>
        <taxon>Trichosporeae</taxon>
        <taxon>Loxocarpinae</taxon>
        <taxon>Dorcoceras</taxon>
    </lineage>
</organism>
<reference evidence="1 2" key="1">
    <citation type="journal article" date="2015" name="Proc. Natl. Acad. Sci. U.S.A.">
        <title>The resurrection genome of Boea hygrometrica: A blueprint for survival of dehydration.</title>
        <authorList>
            <person name="Xiao L."/>
            <person name="Yang G."/>
            <person name="Zhang L."/>
            <person name="Yang X."/>
            <person name="Zhao S."/>
            <person name="Ji Z."/>
            <person name="Zhou Q."/>
            <person name="Hu M."/>
            <person name="Wang Y."/>
            <person name="Chen M."/>
            <person name="Xu Y."/>
            <person name="Jin H."/>
            <person name="Xiao X."/>
            <person name="Hu G."/>
            <person name="Bao F."/>
            <person name="Hu Y."/>
            <person name="Wan P."/>
            <person name="Li L."/>
            <person name="Deng X."/>
            <person name="Kuang T."/>
            <person name="Xiang C."/>
            <person name="Zhu J.K."/>
            <person name="Oliver M.J."/>
            <person name="He Y."/>
        </authorList>
    </citation>
    <scope>NUCLEOTIDE SEQUENCE [LARGE SCALE GENOMIC DNA]</scope>
    <source>
        <strain evidence="2">cv. XS01</strain>
    </source>
</reference>